<gene>
    <name evidence="1" type="ORF">GALMADRAFT_241757</name>
</gene>
<accession>A0A067TMQ7</accession>
<dbReference type="Proteomes" id="UP000027222">
    <property type="component" value="Unassembled WGS sequence"/>
</dbReference>
<proteinExistence type="predicted"/>
<organism evidence="1 2">
    <name type="scientific">Galerina marginata (strain CBS 339.88)</name>
    <dbReference type="NCBI Taxonomy" id="685588"/>
    <lineage>
        <taxon>Eukaryota</taxon>
        <taxon>Fungi</taxon>
        <taxon>Dikarya</taxon>
        <taxon>Basidiomycota</taxon>
        <taxon>Agaricomycotina</taxon>
        <taxon>Agaricomycetes</taxon>
        <taxon>Agaricomycetidae</taxon>
        <taxon>Agaricales</taxon>
        <taxon>Agaricineae</taxon>
        <taxon>Strophariaceae</taxon>
        <taxon>Galerina</taxon>
    </lineage>
</organism>
<feature type="non-terminal residue" evidence="1">
    <location>
        <position position="1"/>
    </location>
</feature>
<protein>
    <submittedName>
        <fullName evidence="1">Uncharacterized protein</fullName>
    </submittedName>
</protein>
<dbReference type="EMBL" id="KL142371">
    <property type="protein sequence ID" value="KDR81214.1"/>
    <property type="molecule type" value="Genomic_DNA"/>
</dbReference>
<reference evidence="2" key="1">
    <citation type="journal article" date="2014" name="Proc. Natl. Acad. Sci. U.S.A.">
        <title>Extensive sampling of basidiomycete genomes demonstrates inadequacy of the white-rot/brown-rot paradigm for wood decay fungi.</title>
        <authorList>
            <person name="Riley R."/>
            <person name="Salamov A.A."/>
            <person name="Brown D.W."/>
            <person name="Nagy L.G."/>
            <person name="Floudas D."/>
            <person name="Held B.W."/>
            <person name="Levasseur A."/>
            <person name="Lombard V."/>
            <person name="Morin E."/>
            <person name="Otillar R."/>
            <person name="Lindquist E.A."/>
            <person name="Sun H."/>
            <person name="LaButti K.M."/>
            <person name="Schmutz J."/>
            <person name="Jabbour D."/>
            <person name="Luo H."/>
            <person name="Baker S.E."/>
            <person name="Pisabarro A.G."/>
            <person name="Walton J.D."/>
            <person name="Blanchette R.A."/>
            <person name="Henrissat B."/>
            <person name="Martin F."/>
            <person name="Cullen D."/>
            <person name="Hibbett D.S."/>
            <person name="Grigoriev I.V."/>
        </authorList>
    </citation>
    <scope>NUCLEOTIDE SEQUENCE [LARGE SCALE GENOMIC DNA]</scope>
    <source>
        <strain evidence="2">CBS 339.88</strain>
    </source>
</reference>
<keyword evidence="2" id="KW-1185">Reference proteome</keyword>
<evidence type="ECO:0000313" key="1">
    <source>
        <dbReference type="EMBL" id="KDR81214.1"/>
    </source>
</evidence>
<evidence type="ECO:0000313" key="2">
    <source>
        <dbReference type="Proteomes" id="UP000027222"/>
    </source>
</evidence>
<dbReference type="AlphaFoldDB" id="A0A067TMQ7"/>
<sequence>DRRFALGSPSDEGSWFVVRGSRSRFGELFSQRMRLFGFSFHQPIGLWRLLIIRVSLPMPPFCFTDNDISNVHGPKATLGVLR</sequence>
<dbReference type="HOGENOM" id="CLU_2564610_0_0_1"/>
<name>A0A067TMQ7_GALM3</name>